<protein>
    <submittedName>
        <fullName evidence="2">Uncharacterized protein</fullName>
    </submittedName>
</protein>
<feature type="transmembrane region" description="Helical" evidence="1">
    <location>
        <begin position="131"/>
        <end position="149"/>
    </location>
</feature>
<feature type="transmembrane region" description="Helical" evidence="1">
    <location>
        <begin position="97"/>
        <end position="119"/>
    </location>
</feature>
<feature type="transmembrane region" description="Helical" evidence="1">
    <location>
        <begin position="161"/>
        <end position="183"/>
    </location>
</feature>
<comment type="caution">
    <text evidence="2">The sequence shown here is derived from an EMBL/GenBank/DDBJ whole genome shotgun (WGS) entry which is preliminary data.</text>
</comment>
<accession>A0ABQ6M783</accession>
<evidence type="ECO:0000313" key="2">
    <source>
        <dbReference type="EMBL" id="GMI20847.1"/>
    </source>
</evidence>
<name>A0ABQ6M783_9STRA</name>
<evidence type="ECO:0000313" key="3">
    <source>
        <dbReference type="Proteomes" id="UP001165060"/>
    </source>
</evidence>
<keyword evidence="1" id="KW-0812">Transmembrane</keyword>
<feature type="transmembrane region" description="Helical" evidence="1">
    <location>
        <begin position="59"/>
        <end position="77"/>
    </location>
</feature>
<dbReference type="Proteomes" id="UP001165060">
    <property type="component" value="Unassembled WGS sequence"/>
</dbReference>
<gene>
    <name evidence="2" type="ORF">TeGR_g8656</name>
</gene>
<keyword evidence="3" id="KW-1185">Reference proteome</keyword>
<keyword evidence="1" id="KW-1133">Transmembrane helix</keyword>
<sequence length="212" mass="22887">MSDRTNLHHISKTLSALIGLEHIGFYFMESDLWRTVGVKVFRVKREQINASAPLAANQGVYNLMVGLGLLFSAIPWMDIGGQEKTMAELTLKTAFEAHQAGISMWLTFLVYAVATYGWASLGAAGIMITQGVPGFIAMICAVCAAYEGWDGDSASDVAAFATIKWILVAVFTAVGLLTGGLAYRWKGMNDAAAKELEQTLGSPMKKKETPLT</sequence>
<evidence type="ECO:0000256" key="1">
    <source>
        <dbReference type="SAM" id="Phobius"/>
    </source>
</evidence>
<organism evidence="2 3">
    <name type="scientific">Tetraparma gracilis</name>
    <dbReference type="NCBI Taxonomy" id="2962635"/>
    <lineage>
        <taxon>Eukaryota</taxon>
        <taxon>Sar</taxon>
        <taxon>Stramenopiles</taxon>
        <taxon>Ochrophyta</taxon>
        <taxon>Bolidophyceae</taxon>
        <taxon>Parmales</taxon>
        <taxon>Triparmaceae</taxon>
        <taxon>Tetraparma</taxon>
    </lineage>
</organism>
<dbReference type="Pfam" id="PF06993">
    <property type="entry name" value="DUF1304"/>
    <property type="match status" value="1"/>
</dbReference>
<dbReference type="EMBL" id="BRYB01001221">
    <property type="protein sequence ID" value="GMI20847.1"/>
    <property type="molecule type" value="Genomic_DNA"/>
</dbReference>
<reference evidence="2 3" key="1">
    <citation type="journal article" date="2023" name="Commun. Biol.">
        <title>Genome analysis of Parmales, the sister group of diatoms, reveals the evolutionary specialization of diatoms from phago-mixotrophs to photoautotrophs.</title>
        <authorList>
            <person name="Ban H."/>
            <person name="Sato S."/>
            <person name="Yoshikawa S."/>
            <person name="Yamada K."/>
            <person name="Nakamura Y."/>
            <person name="Ichinomiya M."/>
            <person name="Sato N."/>
            <person name="Blanc-Mathieu R."/>
            <person name="Endo H."/>
            <person name="Kuwata A."/>
            <person name="Ogata H."/>
        </authorList>
    </citation>
    <scope>NUCLEOTIDE SEQUENCE [LARGE SCALE GENOMIC DNA]</scope>
</reference>
<proteinExistence type="predicted"/>
<keyword evidence="1" id="KW-0472">Membrane</keyword>
<dbReference type="InterPro" id="IPR009732">
    <property type="entry name" value="DUF1304"/>
</dbReference>